<accession>A0AC61S931</accession>
<comment type="caution">
    <text evidence="1">The sequence shown here is derived from an EMBL/GenBank/DDBJ whole genome shotgun (WGS) entry which is preliminary data.</text>
</comment>
<keyword evidence="1" id="KW-0436">Ligase</keyword>
<dbReference type="EMBL" id="QYBA01000235">
    <property type="protein sequence ID" value="TKY91233.1"/>
    <property type="molecule type" value="Genomic_DNA"/>
</dbReference>
<dbReference type="EC" id="6.1.1.6" evidence="1"/>
<protein>
    <submittedName>
        <fullName evidence="1">Lysine--tRNA ligase</fullName>
        <ecNumber evidence="1">6.1.1.6</ecNumber>
    </submittedName>
</protein>
<gene>
    <name evidence="1" type="ORF">C5S46_06875</name>
</gene>
<evidence type="ECO:0000313" key="2">
    <source>
        <dbReference type="Proteomes" id="UP000315423"/>
    </source>
</evidence>
<evidence type="ECO:0000313" key="1">
    <source>
        <dbReference type="EMBL" id="TKY91233.1"/>
    </source>
</evidence>
<name>A0AC61S931_9EURY</name>
<sequence>MEQTIHWADVVANEALTKSDTHIVATGITPSGNIHIGNMREVVTADAVYRALIDSGGNADLIYIADTFDPLRKVYPFLDESYQEHVGKPLSEIPCPCSKHSNYAQHFLEPFLQSLDKLDIHPKVILADELYKEGAFVDAIKTALVKRDEIANIIETVSSRTIDSEWSPFNPICSNCGRLTTTKVTDFDTDRQTVDYTCSCGSTGTVSMQGGGKLTWRVDWPARWPILGVTIEPFGKDHASAGGSYDTGKRISDEIYHYPAPHPIIYEWIMLKGKGAMSSSTGVTVSISDMLKIVPPEVLRYLIIRSKPEKHIEFDPGLPLLNLIDEYDNLSDDPEKSQDIRGYQLSQTKADASAKIPFKHMVTAIQIADHSFDYLLTVLQRGGYDVTDVENIRQRADNAQNWLTTFAPPMVKFTISKNLPPETRNFNAQQREALRILSEKMSGYNDAQTVHDGIYTLAREMDISPKKLFTTIYQSLLGTRSGPRLGYFLVSMDRDFVVERFEEASSLNRLHMH</sequence>
<organism evidence="1 2">
    <name type="scientific">Candidatus Methanomarinus sp</name>
    <dbReference type="NCBI Taxonomy" id="3386244"/>
    <lineage>
        <taxon>Archaea</taxon>
        <taxon>Methanobacteriati</taxon>
        <taxon>Methanobacteriota</taxon>
        <taxon>Stenosarchaea group</taxon>
        <taxon>Methanomicrobia</taxon>
        <taxon>Methanosarcinales</taxon>
        <taxon>ANME-2 cluster</taxon>
        <taxon>Candidatus Methanocomedenaceae</taxon>
        <taxon>Candidatus Methanomarinus</taxon>
    </lineage>
</organism>
<dbReference type="Proteomes" id="UP000315423">
    <property type="component" value="Unassembled WGS sequence"/>
</dbReference>
<reference evidence="1" key="1">
    <citation type="submission" date="2018-09" db="EMBL/GenBank/DDBJ databases">
        <title>A genomic encyclopedia of anaerobic methanotrophic archaea.</title>
        <authorList>
            <person name="Skennerton C.T."/>
            <person name="Chadwick G.L."/>
            <person name="Laso-Perez R."/>
            <person name="Leu A.O."/>
            <person name="Speth D.R."/>
            <person name="Yu H."/>
            <person name="Morgan-Lang C."/>
            <person name="Hatzenpichler R."/>
            <person name="Goudeau D."/>
            <person name="Malmstrom R."/>
            <person name="Woyke T."/>
            <person name="Hallam S."/>
            <person name="Tyson G.W."/>
            <person name="Wegener G."/>
            <person name="Boetius A."/>
            <person name="Orphan V.J."/>
        </authorList>
    </citation>
    <scope>NUCLEOTIDE SEQUENCE</scope>
    <source>
        <strain evidence="1">CONS3730D10UFb2</strain>
    </source>
</reference>
<proteinExistence type="predicted"/>